<feature type="domain" description="PARP catalytic" evidence="8">
    <location>
        <begin position="636"/>
        <end position="841"/>
    </location>
</feature>
<dbReference type="PROSITE" id="PS51154">
    <property type="entry name" value="MACRO"/>
    <property type="match status" value="1"/>
</dbReference>
<evidence type="ECO:0000256" key="3">
    <source>
        <dbReference type="ARBA" id="ARBA00022679"/>
    </source>
</evidence>
<dbReference type="FunFam" id="3.90.228.10:FF:000008">
    <property type="entry name" value="Poly [ADP-ribose] polymerase"/>
    <property type="match status" value="1"/>
</dbReference>
<reference evidence="10 11" key="1">
    <citation type="journal article" date="2023" name="Sci. Data">
        <title>Genome assembly of the Korean intertidal mud-creeper Batillaria attramentaria.</title>
        <authorList>
            <person name="Patra A.K."/>
            <person name="Ho P.T."/>
            <person name="Jun S."/>
            <person name="Lee S.J."/>
            <person name="Kim Y."/>
            <person name="Won Y.J."/>
        </authorList>
    </citation>
    <scope>NUCLEOTIDE SEQUENCE [LARGE SCALE GENOMIC DNA]</scope>
    <source>
        <strain evidence="10">Wonlab-2016</strain>
    </source>
</reference>
<name>A0ABD0KK38_9CAEN</name>
<sequence length="841" mass="94626">ELQKATEILKELVVERECQVPMGKNDFMQPDSDFQKLVNDLKDKDRGKLLITTADGGRRIVITGTKDVIETASVQVKIFVQERSRQTKRFPLSSSKARFVKSYLIDEIRTIENRHDVSICPSPRDFTITGTQEAIQAARKEMNTLVSSIVYHEQTMTDDLHIQFLNTEKCKLELESLEKSKRCVLSLDPDSSHPQEGLQASARHDDCARTQACAGASLAALSSNYEGSVAIGGAPPPVTASCAANQPGTLPAVKIVTGEIAEQRATGGPKNLERRSKRQKTARNLEGKPKGKRRRVTENNQGRGLTDDARPMTRSKDDVIAETSTHRQSLGARRLRNVDMLVNSAPASLNLNTGAISKSIFKAAGEGIQDEIRKKYPSGVHTGTVVYTRGHNLHCQVVCHMALKKWCTGAEAEAEESMSEMVLGCLMRADKMRFTSVAFPTLGTGTLEYPPEKVAKTILNAISFFYQSVPTTTVRDIRIVVYSMDDKMFQVFYDAKRQLEVCDASEEPMRAQKTALYIYAKSTTDVTDVRNAFNSVLQQNIKVQWVKEKQVSLMTEEEDHGGKKEVTEYSLSQNYSIEEAYKASKPFFEIVIGTNKGSEAVVIDFGSWTQYPKNNPNDKAVVERRDKMKETEQLRLPDHWTGRYNGNSYQRIALHAGEEYRKVQKNFQSTLMGRQLTIKTIERLENATLWQQYQSQKYKMDQQNVNCNNEKTLWHGTHADAVDRIAQNGFNRSYCGKNATRFGQGVYFAKYSWYSTDPTYSQPDPATGNRYIFQCKVLVGVSVRGDRSMRTLPDRPGTGRPGLPYDSATDNPDKRRMFVIFSDTQAYPEYLITFTDGQTAR</sequence>
<evidence type="ECO:0000256" key="7">
    <source>
        <dbReference type="SAM" id="MobiDB-lite"/>
    </source>
</evidence>
<dbReference type="InterPro" id="IPR037197">
    <property type="entry name" value="WWE_dom_sf"/>
</dbReference>
<dbReference type="EMBL" id="JACVVK020000164">
    <property type="protein sequence ID" value="KAK7487456.1"/>
    <property type="molecule type" value="Genomic_DNA"/>
</dbReference>
<keyword evidence="4 6" id="KW-0520">NAD</keyword>
<protein>
    <recommendedName>
        <fullName evidence="6">Poly [ADP-ribose] polymerase</fullName>
        <shortName evidence="6">PARP</shortName>
        <ecNumber evidence="6">2.4.2.-</ecNumber>
    </recommendedName>
</protein>
<dbReference type="AlphaFoldDB" id="A0ABD0KK38"/>
<evidence type="ECO:0000256" key="6">
    <source>
        <dbReference type="RuleBase" id="RU362114"/>
    </source>
</evidence>
<feature type="compositionally biased region" description="Basic and acidic residues" evidence="7">
    <location>
        <begin position="305"/>
        <end position="319"/>
    </location>
</feature>
<dbReference type="Pfam" id="PF01661">
    <property type="entry name" value="Macro"/>
    <property type="match status" value="1"/>
</dbReference>
<dbReference type="InterPro" id="IPR043472">
    <property type="entry name" value="Macro_dom-like"/>
</dbReference>
<dbReference type="Proteomes" id="UP001519460">
    <property type="component" value="Unassembled WGS sequence"/>
</dbReference>
<dbReference type="Gene3D" id="3.40.220.10">
    <property type="entry name" value="Leucine Aminopeptidase, subunit E, domain 1"/>
    <property type="match status" value="1"/>
</dbReference>
<feature type="region of interest" description="Disordered" evidence="7">
    <location>
        <begin position="261"/>
        <end position="328"/>
    </location>
</feature>
<keyword evidence="11" id="KW-1185">Reference proteome</keyword>
<evidence type="ECO:0000259" key="9">
    <source>
        <dbReference type="PROSITE" id="PS51154"/>
    </source>
</evidence>
<evidence type="ECO:0000259" key="8">
    <source>
        <dbReference type="PROSITE" id="PS51059"/>
    </source>
</evidence>
<evidence type="ECO:0000256" key="1">
    <source>
        <dbReference type="ARBA" id="ARBA00004123"/>
    </source>
</evidence>
<accession>A0ABD0KK38</accession>
<proteinExistence type="predicted"/>
<keyword evidence="3 6" id="KW-0808">Transferase</keyword>
<gene>
    <name evidence="10" type="ORF">BaRGS_00021297</name>
</gene>
<dbReference type="InterPro" id="IPR002589">
    <property type="entry name" value="Macro_dom"/>
</dbReference>
<organism evidence="10 11">
    <name type="scientific">Batillaria attramentaria</name>
    <dbReference type="NCBI Taxonomy" id="370345"/>
    <lineage>
        <taxon>Eukaryota</taxon>
        <taxon>Metazoa</taxon>
        <taxon>Spiralia</taxon>
        <taxon>Lophotrochozoa</taxon>
        <taxon>Mollusca</taxon>
        <taxon>Gastropoda</taxon>
        <taxon>Caenogastropoda</taxon>
        <taxon>Sorbeoconcha</taxon>
        <taxon>Cerithioidea</taxon>
        <taxon>Batillariidae</taxon>
        <taxon>Batillaria</taxon>
    </lineage>
</organism>
<dbReference type="SUPFAM" id="SSF56399">
    <property type="entry name" value="ADP-ribosylation"/>
    <property type="match status" value="1"/>
</dbReference>
<dbReference type="SUPFAM" id="SSF117839">
    <property type="entry name" value="WWE domain"/>
    <property type="match status" value="1"/>
</dbReference>
<feature type="region of interest" description="Disordered" evidence="7">
    <location>
        <begin position="787"/>
        <end position="811"/>
    </location>
</feature>
<keyword evidence="5" id="KW-0539">Nucleus</keyword>
<dbReference type="GO" id="GO:0005634">
    <property type="term" value="C:nucleus"/>
    <property type="evidence" value="ECO:0007669"/>
    <property type="project" value="UniProtKB-SubCell"/>
</dbReference>
<dbReference type="SUPFAM" id="SSF52949">
    <property type="entry name" value="Macro domain-like"/>
    <property type="match status" value="1"/>
</dbReference>
<dbReference type="GO" id="GO:0003950">
    <property type="term" value="F:NAD+ poly-ADP-ribosyltransferase activity"/>
    <property type="evidence" value="ECO:0007669"/>
    <property type="project" value="UniProtKB-UniRule"/>
</dbReference>
<keyword evidence="2 6" id="KW-0328">Glycosyltransferase</keyword>
<comment type="caution">
    <text evidence="10">The sequence shown here is derived from an EMBL/GenBank/DDBJ whole genome shotgun (WGS) entry which is preliminary data.</text>
</comment>
<feature type="non-terminal residue" evidence="10">
    <location>
        <position position="1"/>
    </location>
</feature>
<dbReference type="PANTHER" id="PTHR14453:SF67">
    <property type="entry name" value="POLY [ADP-RIBOSE] POLYMERASE"/>
    <property type="match status" value="1"/>
</dbReference>
<evidence type="ECO:0000256" key="2">
    <source>
        <dbReference type="ARBA" id="ARBA00022676"/>
    </source>
</evidence>
<dbReference type="PANTHER" id="PTHR14453">
    <property type="entry name" value="PARP/ZINC FINGER CCCH TYPE DOMAIN CONTAINING PROTEIN"/>
    <property type="match status" value="1"/>
</dbReference>
<dbReference type="InterPro" id="IPR052056">
    <property type="entry name" value="Mono-ARTD/PARP"/>
</dbReference>
<dbReference type="Gene3D" id="3.90.228.10">
    <property type="match status" value="1"/>
</dbReference>
<dbReference type="PROSITE" id="PS51059">
    <property type="entry name" value="PARP_CATALYTIC"/>
    <property type="match status" value="1"/>
</dbReference>
<dbReference type="InterPro" id="IPR012317">
    <property type="entry name" value="Poly(ADP-ribose)pol_cat_dom"/>
</dbReference>
<dbReference type="EC" id="2.4.2.-" evidence="6"/>
<evidence type="ECO:0000256" key="5">
    <source>
        <dbReference type="ARBA" id="ARBA00023242"/>
    </source>
</evidence>
<dbReference type="CDD" id="cd01439">
    <property type="entry name" value="TCCD_inducible_PARP_like"/>
    <property type="match status" value="1"/>
</dbReference>
<dbReference type="SMART" id="SM00506">
    <property type="entry name" value="A1pp"/>
    <property type="match status" value="1"/>
</dbReference>
<dbReference type="Gene3D" id="3.30.720.50">
    <property type="match status" value="1"/>
</dbReference>
<evidence type="ECO:0000256" key="4">
    <source>
        <dbReference type="ARBA" id="ARBA00023027"/>
    </source>
</evidence>
<feature type="domain" description="Macro" evidence="9">
    <location>
        <begin position="299"/>
        <end position="500"/>
    </location>
</feature>
<evidence type="ECO:0000313" key="10">
    <source>
        <dbReference type="EMBL" id="KAK7487456.1"/>
    </source>
</evidence>
<dbReference type="Pfam" id="PF00644">
    <property type="entry name" value="PARP"/>
    <property type="match status" value="1"/>
</dbReference>
<evidence type="ECO:0000313" key="11">
    <source>
        <dbReference type="Proteomes" id="UP001519460"/>
    </source>
</evidence>
<comment type="subcellular location">
    <subcellularLocation>
        <location evidence="1">Nucleus</location>
    </subcellularLocation>
</comment>
<dbReference type="CDD" id="cd00105">
    <property type="entry name" value="KH-I"/>
    <property type="match status" value="1"/>
</dbReference>